<keyword evidence="7" id="KW-0131">Cell cycle</keyword>
<evidence type="ECO:0000256" key="7">
    <source>
        <dbReference type="HAMAP-Rule" id="MF_03022"/>
    </source>
</evidence>
<dbReference type="PRINTS" id="PR00320">
    <property type="entry name" value="GPROTEINBRPT"/>
</dbReference>
<dbReference type="AlphaFoldDB" id="W6UTM7"/>
<feature type="domain" description="Katanin p80 subunit C-terminal" evidence="10">
    <location>
        <begin position="635"/>
        <end position="787"/>
    </location>
</feature>
<evidence type="ECO:0000256" key="6">
    <source>
        <dbReference type="ARBA" id="ARBA00023212"/>
    </source>
</evidence>
<dbReference type="PANTHER" id="PTHR19845">
    <property type="entry name" value="KATANIN P80 SUBUNIT"/>
    <property type="match status" value="1"/>
</dbReference>
<dbReference type="GO" id="GO:0008017">
    <property type="term" value="F:microtubule binding"/>
    <property type="evidence" value="ECO:0007669"/>
    <property type="project" value="UniProtKB-UniRule"/>
</dbReference>
<dbReference type="InterPro" id="IPR020472">
    <property type="entry name" value="WD40_PAC1"/>
</dbReference>
<comment type="caution">
    <text evidence="11">The sequence shown here is derived from an EMBL/GenBank/DDBJ whole genome shotgun (WGS) entry which is preliminary data.</text>
</comment>
<dbReference type="OrthoDB" id="10251605at2759"/>
<dbReference type="GO" id="GO:0005737">
    <property type="term" value="C:cytoplasm"/>
    <property type="evidence" value="ECO:0007669"/>
    <property type="project" value="UniProtKB-SubCell"/>
</dbReference>
<gene>
    <name evidence="7" type="primary">KATNB1</name>
    <name evidence="11" type="ORF">EGR_01119</name>
</gene>
<dbReference type="Proteomes" id="UP000019149">
    <property type="component" value="Unassembled WGS sequence"/>
</dbReference>
<organism evidence="11 12">
    <name type="scientific">Echinococcus granulosus</name>
    <name type="common">Hydatid tapeworm</name>
    <dbReference type="NCBI Taxonomy" id="6210"/>
    <lineage>
        <taxon>Eukaryota</taxon>
        <taxon>Metazoa</taxon>
        <taxon>Spiralia</taxon>
        <taxon>Lophotrochozoa</taxon>
        <taxon>Platyhelminthes</taxon>
        <taxon>Cestoda</taxon>
        <taxon>Eucestoda</taxon>
        <taxon>Cyclophyllidea</taxon>
        <taxon>Taeniidae</taxon>
        <taxon>Echinococcus</taxon>
        <taxon>Echinococcus granulosus group</taxon>
    </lineage>
</organism>
<evidence type="ECO:0000256" key="5">
    <source>
        <dbReference type="ARBA" id="ARBA00022737"/>
    </source>
</evidence>
<dbReference type="InterPro" id="IPR015943">
    <property type="entry name" value="WD40/YVTN_repeat-like_dom_sf"/>
</dbReference>
<feature type="repeat" description="WD" evidence="8">
    <location>
        <begin position="148"/>
        <end position="189"/>
    </location>
</feature>
<evidence type="ECO:0000256" key="4">
    <source>
        <dbReference type="ARBA" id="ARBA00022701"/>
    </source>
</evidence>
<dbReference type="GO" id="GO:0005813">
    <property type="term" value="C:centrosome"/>
    <property type="evidence" value="ECO:0007669"/>
    <property type="project" value="UniProtKB-SubCell"/>
</dbReference>
<dbReference type="GO" id="GO:0051013">
    <property type="term" value="P:microtubule severing"/>
    <property type="evidence" value="ECO:0007669"/>
    <property type="project" value="UniProtKB-UniRule"/>
</dbReference>
<keyword evidence="7" id="KW-0132">Cell division</keyword>
<dbReference type="Gene3D" id="2.130.10.10">
    <property type="entry name" value="YVTN repeat-like/Quinoprotein amine dehydrogenase"/>
    <property type="match status" value="4"/>
</dbReference>
<dbReference type="InterPro" id="IPR028021">
    <property type="entry name" value="Katanin_C-terminal"/>
</dbReference>
<dbReference type="SMART" id="SM00320">
    <property type="entry name" value="WD40"/>
    <property type="match status" value="6"/>
</dbReference>
<keyword evidence="4 7" id="KW-0493">Microtubule</keyword>
<keyword evidence="5" id="KW-0677">Repeat</keyword>
<dbReference type="STRING" id="6210.W6UTM7"/>
<dbReference type="HAMAP" id="MF_03022">
    <property type="entry name" value="Katanin_p80_B1"/>
    <property type="match status" value="1"/>
</dbReference>
<dbReference type="InterPro" id="IPR026962">
    <property type="entry name" value="KTNB1"/>
</dbReference>
<keyword evidence="2 7" id="KW-0963">Cytoplasm</keyword>
<feature type="compositionally biased region" description="Low complexity" evidence="9">
    <location>
        <begin position="371"/>
        <end position="380"/>
    </location>
</feature>
<evidence type="ECO:0000256" key="1">
    <source>
        <dbReference type="ARBA" id="ARBA00004245"/>
    </source>
</evidence>
<comment type="similarity">
    <text evidence="7">Belongs to the WD repeat KATNB1 family.</text>
</comment>
<dbReference type="PANTHER" id="PTHR19845:SF0">
    <property type="entry name" value="KATANIN P80 WD40 REPEAT-CONTAINING SUBUNIT B1"/>
    <property type="match status" value="1"/>
</dbReference>
<dbReference type="EMBL" id="APAU02000004">
    <property type="protein sequence ID" value="EUB63991.1"/>
    <property type="molecule type" value="Genomic_DNA"/>
</dbReference>
<feature type="region of interest" description="Disordered" evidence="9">
    <location>
        <begin position="366"/>
        <end position="406"/>
    </location>
</feature>
<evidence type="ECO:0000256" key="3">
    <source>
        <dbReference type="ARBA" id="ARBA00022574"/>
    </source>
</evidence>
<evidence type="ECO:0000256" key="8">
    <source>
        <dbReference type="PROSITE-ProRule" id="PRU00221"/>
    </source>
</evidence>
<sequence length="794" mass="85788">MQRKAWKFQEFVAHVPGAVTTLALGRKSARVMATGGEDRRVKLWAVGKPTCIMSLSGHTSSVDAAQFSPDEDCVAAGSLSGSIRIWDLEEAKCRLTFPFPLSASFTGFSQHELSVQWRGVDSNFVLKLYDLCPQWMPPMTPRCVARALSGHTASVQSLDFHPHGNFITSGSADSTVKLWDVSRKGCINTFRGHTGCVNMVRFSPDGNWVVSAGDDGHVKVWDLVAGKQLAELSCHTAPVTSIAYHPTVLLLASASADRTVRVFDLETFTQVSVSGIELAASAVRRIAFHPEGQCLYVATTEQLKIYHFETMSCLETVQVGWRGGGGVVDMAVAPSFNQLVGASLSASVVATYIADVKSCAPFTSPFHQLRSQPSSPSSPQNRRLGTQDVDSGGGGILTPISLPSADEPLRPAQQLARCKSDLRHTQSASIRKSFSFKGETIKPRVVPACCAQEESSTAAMDIPSDADDSRLVIDDVTAYNRVFKPKRAIARSPTRPMAGSSGTRAPPPPSQTNATVRPPQKPFRAPSSEGEDEDSGPFCPPPMLQSNIPVTDADTTVCAENDKLEISDFLPLNASGGKGSDINDPFANMWNMIGDGTIVPSKTPVPRTTAAAKETVNRGAGGGEMTTLHRLRTPHAALLAVLSARQKSLTTVRLLWPRENLCAALESAILMQDQAVFVDVLRVLLSYGKQWSLDLVAVLLPQLSKLIWSKYPTYVETTCQAVRLILKNFANLIRQTLNSAHGIGVDITHEERRAKCQTCVTHLEAIRSAFDSKDVAAKAGQYGREVSALFSLLE</sequence>
<dbReference type="CDD" id="cd00200">
    <property type="entry name" value="WD40"/>
    <property type="match status" value="1"/>
</dbReference>
<keyword evidence="6 7" id="KW-0206">Cytoskeleton</keyword>
<feature type="repeat" description="WD" evidence="8">
    <location>
        <begin position="190"/>
        <end position="231"/>
    </location>
</feature>
<keyword evidence="7" id="KW-0498">Mitosis</keyword>
<dbReference type="GO" id="GO:0007019">
    <property type="term" value="P:microtubule depolymerization"/>
    <property type="evidence" value="ECO:0007669"/>
    <property type="project" value="TreeGrafter"/>
</dbReference>
<dbReference type="GO" id="GO:0008352">
    <property type="term" value="C:katanin complex"/>
    <property type="evidence" value="ECO:0007669"/>
    <property type="project" value="InterPro"/>
</dbReference>
<dbReference type="PROSITE" id="PS50082">
    <property type="entry name" value="WD_REPEATS_2"/>
    <property type="match status" value="4"/>
</dbReference>
<dbReference type="InterPro" id="IPR036322">
    <property type="entry name" value="WD40_repeat_dom_sf"/>
</dbReference>
<dbReference type="Pfam" id="PF00400">
    <property type="entry name" value="WD40"/>
    <property type="match status" value="5"/>
</dbReference>
<feature type="repeat" description="WD" evidence="8">
    <location>
        <begin position="55"/>
        <end position="96"/>
    </location>
</feature>
<dbReference type="GO" id="GO:0000922">
    <property type="term" value="C:spindle pole"/>
    <property type="evidence" value="ECO:0007669"/>
    <property type="project" value="UniProtKB-SubCell"/>
</dbReference>
<evidence type="ECO:0000256" key="9">
    <source>
        <dbReference type="SAM" id="MobiDB-lite"/>
    </source>
</evidence>
<keyword evidence="3 8" id="KW-0853">WD repeat</keyword>
<dbReference type="InterPro" id="IPR019775">
    <property type="entry name" value="WD40_repeat_CS"/>
</dbReference>
<dbReference type="GO" id="GO:0005874">
    <property type="term" value="C:microtubule"/>
    <property type="evidence" value="ECO:0007669"/>
    <property type="project" value="UniProtKB-KW"/>
</dbReference>
<evidence type="ECO:0000313" key="12">
    <source>
        <dbReference type="Proteomes" id="UP000019149"/>
    </source>
</evidence>
<dbReference type="OMA" id="AMDVQCP"/>
<evidence type="ECO:0000313" key="11">
    <source>
        <dbReference type="EMBL" id="EUB63991.1"/>
    </source>
</evidence>
<dbReference type="SUPFAM" id="SSF50978">
    <property type="entry name" value="WD40 repeat-like"/>
    <property type="match status" value="1"/>
</dbReference>
<dbReference type="PROSITE" id="PS00678">
    <property type="entry name" value="WD_REPEATS_1"/>
    <property type="match status" value="2"/>
</dbReference>
<evidence type="ECO:0000256" key="2">
    <source>
        <dbReference type="ARBA" id="ARBA00022490"/>
    </source>
</evidence>
<comment type="subcellular location">
    <subcellularLocation>
        <location evidence="1 7">Cytoplasm</location>
        <location evidence="1 7">Cytoskeleton</location>
    </subcellularLocation>
    <subcellularLocation>
        <location evidence="7">Cytoplasm</location>
    </subcellularLocation>
    <subcellularLocation>
        <location evidence="7">Cytoplasm</location>
        <location evidence="7">Cytoskeleton</location>
        <location evidence="7">Microtubule organizing center</location>
        <location evidence="7">Centrosome</location>
    </subcellularLocation>
    <subcellularLocation>
        <location evidence="7">Cytoplasm</location>
        <location evidence="7">Cytoskeleton</location>
        <location evidence="7">Spindle pole</location>
    </subcellularLocation>
    <subcellularLocation>
        <location evidence="7">Cytoplasm</location>
        <location evidence="7">Cytoskeleton</location>
        <location evidence="7">Spindle</location>
    </subcellularLocation>
    <text evidence="7">Predominantly cytoplasmic. Localized to the interphase centrosome and mitotic spindle poles.</text>
</comment>
<protein>
    <recommendedName>
        <fullName evidence="7">Katanin p80 WD40 repeat-containing subunit B1</fullName>
        <shortName evidence="7">Katanin p80 subunit B1</shortName>
    </recommendedName>
    <alternativeName>
        <fullName evidence="7">p80 katanin</fullName>
    </alternativeName>
</protein>
<evidence type="ECO:0000259" key="10">
    <source>
        <dbReference type="Pfam" id="PF13925"/>
    </source>
</evidence>
<comment type="subunit">
    <text evidence="7">Interacts with KATNA1. This interaction enhances the microtubule binding and severing activity of KATNA1 and also targets this activity to the centrosome.</text>
</comment>
<dbReference type="InterPro" id="IPR001680">
    <property type="entry name" value="WD40_rpt"/>
</dbReference>
<dbReference type="Pfam" id="PF13925">
    <property type="entry name" value="Katanin_con80"/>
    <property type="match status" value="1"/>
</dbReference>
<feature type="repeat" description="WD" evidence="8">
    <location>
        <begin position="232"/>
        <end position="273"/>
    </location>
</feature>
<reference evidence="11 12" key="1">
    <citation type="journal article" date="2013" name="Nat. Genet.">
        <title>The genome of the hydatid tapeworm Echinococcus granulosus.</title>
        <authorList>
            <person name="Zheng H."/>
            <person name="Zhang W."/>
            <person name="Zhang L."/>
            <person name="Zhang Z."/>
            <person name="Li J."/>
            <person name="Lu G."/>
            <person name="Zhu Y."/>
            <person name="Wang Y."/>
            <person name="Huang Y."/>
            <person name="Liu J."/>
            <person name="Kang H."/>
            <person name="Chen J."/>
            <person name="Wang L."/>
            <person name="Chen A."/>
            <person name="Yu S."/>
            <person name="Gao Z."/>
            <person name="Jin L."/>
            <person name="Gu W."/>
            <person name="Wang Z."/>
            <person name="Zhao L."/>
            <person name="Shi B."/>
            <person name="Wen H."/>
            <person name="Lin R."/>
            <person name="Jones M.K."/>
            <person name="Brejova B."/>
            <person name="Vinar T."/>
            <person name="Zhao G."/>
            <person name="McManus D.P."/>
            <person name="Chen Z."/>
            <person name="Zhou Y."/>
            <person name="Wang S."/>
        </authorList>
    </citation>
    <scope>NUCLEOTIDE SEQUENCE [LARGE SCALE GENOMIC DNA]</scope>
</reference>
<proteinExistence type="inferred from homology"/>
<feature type="region of interest" description="Disordered" evidence="9">
    <location>
        <begin position="487"/>
        <end position="548"/>
    </location>
</feature>
<name>W6UTM7_ECHGR</name>
<keyword evidence="12" id="KW-1185">Reference proteome</keyword>
<dbReference type="GO" id="GO:0051301">
    <property type="term" value="P:cell division"/>
    <property type="evidence" value="ECO:0007669"/>
    <property type="project" value="UniProtKB-KW"/>
</dbReference>
<comment type="function">
    <text evidence="7">Participates in a complex which severs microtubules in an ATP-dependent manner. May act to target the enzymatic subunit of this complex to sites of action such as the centrosome. Microtubule severing may promote rapid reorganization of cellular microtubule arrays and the release of microtubules from the centrosome following nucleation.</text>
</comment>
<accession>W6UTM7</accession>
<dbReference type="PROSITE" id="PS50294">
    <property type="entry name" value="WD_REPEATS_REGION"/>
    <property type="match status" value="4"/>
</dbReference>